<accession>S9UN83</accession>
<evidence type="ECO:0000313" key="2">
    <source>
        <dbReference type="EMBL" id="EPY16116.1"/>
    </source>
</evidence>
<evidence type="ECO:0000256" key="1">
    <source>
        <dbReference type="SAM" id="Phobius"/>
    </source>
</evidence>
<protein>
    <submittedName>
        <fullName evidence="2">Uncharacterized protein</fullName>
    </submittedName>
</protein>
<dbReference type="Proteomes" id="UP000015354">
    <property type="component" value="Unassembled WGS sequence"/>
</dbReference>
<feature type="transmembrane region" description="Helical" evidence="1">
    <location>
        <begin position="6"/>
        <end position="28"/>
    </location>
</feature>
<comment type="caution">
    <text evidence="2">The sequence shown here is derived from an EMBL/GenBank/DDBJ whole genome shotgun (WGS) entry which is preliminary data.</text>
</comment>
<dbReference type="EMBL" id="ATMH01011511">
    <property type="protein sequence ID" value="EPY16116.1"/>
    <property type="molecule type" value="Genomic_DNA"/>
</dbReference>
<keyword evidence="1" id="KW-0472">Membrane</keyword>
<sequence length="79" mass="9376">MFSSFLVTWVIITVFFCFFLVFSFFQIVKLTVFFFFRMRYSHALDVVSLLLSVYRALPTEYLSGNRMRSHSHDAANEVM</sequence>
<gene>
    <name evidence="2" type="ORF">STCU_11544</name>
</gene>
<dbReference type="AlphaFoldDB" id="S9UN83"/>
<reference evidence="2 3" key="1">
    <citation type="journal article" date="2013" name="PLoS ONE">
        <title>Predicting the Proteins of Angomonas deanei, Strigomonas culicis and Their Respective Endosymbionts Reveals New Aspects of the Trypanosomatidae Family.</title>
        <authorList>
            <person name="Motta M.C."/>
            <person name="Martins A.C."/>
            <person name="de Souza S.S."/>
            <person name="Catta-Preta C.M."/>
            <person name="Silva R."/>
            <person name="Klein C.C."/>
            <person name="de Almeida L.G."/>
            <person name="de Lima Cunha O."/>
            <person name="Ciapina L.P."/>
            <person name="Brocchi M."/>
            <person name="Colabardini A.C."/>
            <person name="de Araujo Lima B."/>
            <person name="Machado C.R."/>
            <person name="de Almeida Soares C.M."/>
            <person name="Probst C.M."/>
            <person name="de Menezes C.B."/>
            <person name="Thompson C.E."/>
            <person name="Bartholomeu D.C."/>
            <person name="Gradia D.F."/>
            <person name="Pavoni D.P."/>
            <person name="Grisard E.C."/>
            <person name="Fantinatti-Garboggini F."/>
            <person name="Marchini F.K."/>
            <person name="Rodrigues-Luiz G.F."/>
            <person name="Wagner G."/>
            <person name="Goldman G.H."/>
            <person name="Fietto J.L."/>
            <person name="Elias M.C."/>
            <person name="Goldman M.H."/>
            <person name="Sagot M.F."/>
            <person name="Pereira M."/>
            <person name="Stoco P.H."/>
            <person name="de Mendonca-Neto R.P."/>
            <person name="Teixeira S.M."/>
            <person name="Maciel T.E."/>
            <person name="de Oliveira Mendes T.A."/>
            <person name="Urmenyi T.P."/>
            <person name="de Souza W."/>
            <person name="Schenkman S."/>
            <person name="de Vasconcelos A.T."/>
        </authorList>
    </citation>
    <scope>NUCLEOTIDE SEQUENCE [LARGE SCALE GENOMIC DNA]</scope>
</reference>
<keyword evidence="1" id="KW-1133">Transmembrane helix</keyword>
<organism evidence="2 3">
    <name type="scientific">Strigomonas culicis</name>
    <dbReference type="NCBI Taxonomy" id="28005"/>
    <lineage>
        <taxon>Eukaryota</taxon>
        <taxon>Discoba</taxon>
        <taxon>Euglenozoa</taxon>
        <taxon>Kinetoplastea</taxon>
        <taxon>Metakinetoplastina</taxon>
        <taxon>Trypanosomatida</taxon>
        <taxon>Trypanosomatidae</taxon>
        <taxon>Strigomonadinae</taxon>
        <taxon>Strigomonas</taxon>
    </lineage>
</organism>
<proteinExistence type="predicted"/>
<keyword evidence="3" id="KW-1185">Reference proteome</keyword>
<keyword evidence="1" id="KW-0812">Transmembrane</keyword>
<name>S9UN83_9TRYP</name>
<evidence type="ECO:0000313" key="3">
    <source>
        <dbReference type="Proteomes" id="UP000015354"/>
    </source>
</evidence>